<sequence>MPEHVVLDTESSIVDKIFPLVEQLYRILANASGKPPTPPPDASDGIEAIELFKKQRFNIIFVDIDMPYKNGVEVAREIRQYEREHNLDQTPIIGVSGFTERQYKEQAFAAGMNKFVSKGTGYQLKDIYRIVVEYCGDPLRGKTDR</sequence>
<dbReference type="Pfam" id="PF00072">
    <property type="entry name" value="Response_reg"/>
    <property type="match status" value="1"/>
</dbReference>
<dbReference type="GeneID" id="27691623"/>
<dbReference type="InterPro" id="IPR011006">
    <property type="entry name" value="CheY-like_superfamily"/>
</dbReference>
<feature type="domain" description="Response regulatory" evidence="3">
    <location>
        <begin position="10"/>
        <end position="133"/>
    </location>
</feature>
<feature type="modified residue" description="4-aspartylphosphate" evidence="2">
    <location>
        <position position="63"/>
    </location>
</feature>
<dbReference type="CDD" id="cd17546">
    <property type="entry name" value="REC_hyHK_CKI1_RcsC-like"/>
    <property type="match status" value="1"/>
</dbReference>
<name>A0A0L0H4G1_SPIPD</name>
<evidence type="ECO:0000256" key="2">
    <source>
        <dbReference type="PROSITE-ProRule" id="PRU00169"/>
    </source>
</evidence>
<dbReference type="OrthoDB" id="2149233at2759"/>
<dbReference type="Proteomes" id="UP000053201">
    <property type="component" value="Unassembled WGS sequence"/>
</dbReference>
<reference evidence="4 5" key="1">
    <citation type="submission" date="2009-08" db="EMBL/GenBank/DDBJ databases">
        <title>The Genome Sequence of Spizellomyces punctatus strain DAOM BR117.</title>
        <authorList>
            <consortium name="The Broad Institute Genome Sequencing Platform"/>
            <person name="Russ C."/>
            <person name="Cuomo C."/>
            <person name="Shea T."/>
            <person name="Young S.K."/>
            <person name="Zeng Q."/>
            <person name="Koehrsen M."/>
            <person name="Haas B."/>
            <person name="Borodovsky M."/>
            <person name="Guigo R."/>
            <person name="Alvarado L."/>
            <person name="Berlin A."/>
            <person name="Bochicchio J."/>
            <person name="Borenstein D."/>
            <person name="Chapman S."/>
            <person name="Chen Z."/>
            <person name="Engels R."/>
            <person name="Freedman E."/>
            <person name="Gellesch M."/>
            <person name="Goldberg J."/>
            <person name="Griggs A."/>
            <person name="Gujja S."/>
            <person name="Heiman D."/>
            <person name="Hepburn T."/>
            <person name="Howarth C."/>
            <person name="Jen D."/>
            <person name="Larson L."/>
            <person name="Lewis B."/>
            <person name="Mehta T."/>
            <person name="Park D."/>
            <person name="Pearson M."/>
            <person name="Roberts A."/>
            <person name="Saif S."/>
            <person name="Shenoy N."/>
            <person name="Sisk P."/>
            <person name="Stolte C."/>
            <person name="Sykes S."/>
            <person name="Thomson T."/>
            <person name="Walk T."/>
            <person name="White J."/>
            <person name="Yandava C."/>
            <person name="Burger G."/>
            <person name="Gray M.W."/>
            <person name="Holland P.W.H."/>
            <person name="King N."/>
            <person name="Lang F.B.F."/>
            <person name="Roger A.J."/>
            <person name="Ruiz-Trillo I."/>
            <person name="Lander E."/>
            <person name="Nusbaum C."/>
        </authorList>
    </citation>
    <scope>NUCLEOTIDE SEQUENCE [LARGE SCALE GENOMIC DNA]</scope>
    <source>
        <strain evidence="4 5">DAOM BR117</strain>
    </source>
</reference>
<dbReference type="InParanoid" id="A0A0L0H4G1"/>
<dbReference type="InterPro" id="IPR001789">
    <property type="entry name" value="Sig_transdc_resp-reg_receiver"/>
</dbReference>
<dbReference type="InterPro" id="IPR050956">
    <property type="entry name" value="2C_system_His_kinase"/>
</dbReference>
<keyword evidence="5" id="KW-1185">Reference proteome</keyword>
<dbReference type="RefSeq" id="XP_016604107.1">
    <property type="nucleotide sequence ID" value="XM_016756613.1"/>
</dbReference>
<gene>
    <name evidence="4" type="ORF">SPPG_08459</name>
</gene>
<dbReference type="PANTHER" id="PTHR43719:SF28">
    <property type="entry name" value="PEROXIDE STRESS-ACTIVATED HISTIDINE KINASE MAK1-RELATED"/>
    <property type="match status" value="1"/>
</dbReference>
<dbReference type="PANTHER" id="PTHR43719">
    <property type="entry name" value="TWO-COMPONENT HISTIDINE KINASE"/>
    <property type="match status" value="1"/>
</dbReference>
<evidence type="ECO:0000313" key="5">
    <source>
        <dbReference type="Proteomes" id="UP000053201"/>
    </source>
</evidence>
<dbReference type="EMBL" id="KQ257471">
    <property type="protein sequence ID" value="KNC96067.1"/>
    <property type="molecule type" value="Genomic_DNA"/>
</dbReference>
<proteinExistence type="predicted"/>
<dbReference type="AlphaFoldDB" id="A0A0L0H4G1"/>
<dbReference type="Gene3D" id="3.40.50.2300">
    <property type="match status" value="1"/>
</dbReference>
<dbReference type="SUPFAM" id="SSF52172">
    <property type="entry name" value="CheY-like"/>
    <property type="match status" value="1"/>
</dbReference>
<dbReference type="STRING" id="645134.A0A0L0H4G1"/>
<dbReference type="PROSITE" id="PS50110">
    <property type="entry name" value="RESPONSE_REGULATORY"/>
    <property type="match status" value="1"/>
</dbReference>
<accession>A0A0L0H4G1</accession>
<keyword evidence="1 2" id="KW-0597">Phosphoprotein</keyword>
<dbReference type="GO" id="GO:0000160">
    <property type="term" value="P:phosphorelay signal transduction system"/>
    <property type="evidence" value="ECO:0007669"/>
    <property type="project" value="InterPro"/>
</dbReference>
<dbReference type="eggNOG" id="ENOG502SCY2">
    <property type="taxonomic scope" value="Eukaryota"/>
</dbReference>
<organism evidence="4 5">
    <name type="scientific">Spizellomyces punctatus (strain DAOM BR117)</name>
    <dbReference type="NCBI Taxonomy" id="645134"/>
    <lineage>
        <taxon>Eukaryota</taxon>
        <taxon>Fungi</taxon>
        <taxon>Fungi incertae sedis</taxon>
        <taxon>Chytridiomycota</taxon>
        <taxon>Chytridiomycota incertae sedis</taxon>
        <taxon>Chytridiomycetes</taxon>
        <taxon>Spizellomycetales</taxon>
        <taxon>Spizellomycetaceae</taxon>
        <taxon>Spizellomyces</taxon>
    </lineage>
</organism>
<dbReference type="VEuPathDB" id="FungiDB:SPPG_08459"/>
<protein>
    <recommendedName>
        <fullName evidence="3">Response regulatory domain-containing protein</fullName>
    </recommendedName>
</protein>
<evidence type="ECO:0000313" key="4">
    <source>
        <dbReference type="EMBL" id="KNC96067.1"/>
    </source>
</evidence>
<evidence type="ECO:0000259" key="3">
    <source>
        <dbReference type="PROSITE" id="PS50110"/>
    </source>
</evidence>
<evidence type="ECO:0000256" key="1">
    <source>
        <dbReference type="ARBA" id="ARBA00022553"/>
    </source>
</evidence>
<dbReference type="SMART" id="SM00448">
    <property type="entry name" value="REC"/>
    <property type="match status" value="1"/>
</dbReference>